<comment type="pathway">
    <text evidence="2">Phospholipid metabolism; alpha-glycerophosphate cycle.</text>
</comment>
<evidence type="ECO:0000256" key="1">
    <source>
        <dbReference type="ARBA" id="ARBA00005189"/>
    </source>
</evidence>
<dbReference type="InterPro" id="IPR006168">
    <property type="entry name" value="G3P_DH_NAD-dep"/>
</dbReference>
<dbReference type="GO" id="GO:0005975">
    <property type="term" value="P:carbohydrate metabolic process"/>
    <property type="evidence" value="ECO:0007669"/>
    <property type="project" value="InterPro"/>
</dbReference>
<evidence type="ECO:0000256" key="6">
    <source>
        <dbReference type="ARBA" id="ARBA00023027"/>
    </source>
</evidence>
<dbReference type="EC" id="1.1.1.8" evidence="9"/>
<comment type="subunit">
    <text evidence="4">Homodimer.</text>
</comment>
<evidence type="ECO:0000256" key="2">
    <source>
        <dbReference type="ARBA" id="ARBA00005192"/>
    </source>
</evidence>
<evidence type="ECO:0000256" key="4">
    <source>
        <dbReference type="ARBA" id="ARBA00011738"/>
    </source>
</evidence>
<dbReference type="Gene3D" id="3.40.50.720">
    <property type="entry name" value="NAD(P)-binding Rossmann-like Domain"/>
    <property type="match status" value="1"/>
</dbReference>
<evidence type="ECO:0000256" key="8">
    <source>
        <dbReference type="RuleBase" id="RU000437"/>
    </source>
</evidence>
<dbReference type="UniPathway" id="UPA00086"/>
<dbReference type="PANTHER" id="PTHR11728:SF8">
    <property type="entry name" value="GLYCEROL-3-PHOSPHATE DEHYDROGENASE [NAD(+)]-RELATED"/>
    <property type="match status" value="1"/>
</dbReference>
<proteinExistence type="inferred from homology"/>
<dbReference type="GO" id="GO:0051287">
    <property type="term" value="F:NAD binding"/>
    <property type="evidence" value="ECO:0007669"/>
    <property type="project" value="UniProtKB-UniRule"/>
</dbReference>
<name>A0A7R9P0T1_9NEOP</name>
<dbReference type="NCBIfam" id="TIGR03376">
    <property type="entry name" value="glycerol3P_DH"/>
    <property type="match status" value="1"/>
</dbReference>
<accession>A0A7R9P0T1</accession>
<protein>
    <recommendedName>
        <fullName evidence="9">Glycerol-3-phosphate dehydrogenase [NAD(+)]</fullName>
        <ecNumber evidence="9">1.1.1.8</ecNumber>
    </recommendedName>
</protein>
<organism evidence="12">
    <name type="scientific">Timema tahoe</name>
    <dbReference type="NCBI Taxonomy" id="61484"/>
    <lineage>
        <taxon>Eukaryota</taxon>
        <taxon>Metazoa</taxon>
        <taxon>Ecdysozoa</taxon>
        <taxon>Arthropoda</taxon>
        <taxon>Hexapoda</taxon>
        <taxon>Insecta</taxon>
        <taxon>Pterygota</taxon>
        <taxon>Neoptera</taxon>
        <taxon>Polyneoptera</taxon>
        <taxon>Phasmatodea</taxon>
        <taxon>Timematodea</taxon>
        <taxon>Timematoidea</taxon>
        <taxon>Timematidae</taxon>
        <taxon>Timema</taxon>
    </lineage>
</organism>
<dbReference type="GO" id="GO:0046168">
    <property type="term" value="P:glycerol-3-phosphate catabolic process"/>
    <property type="evidence" value="ECO:0007669"/>
    <property type="project" value="UniProtKB-UniRule"/>
</dbReference>
<dbReference type="InterPro" id="IPR017751">
    <property type="entry name" value="G3P_DH_NAD-dep_euk"/>
</dbReference>
<dbReference type="SUPFAM" id="SSF48179">
    <property type="entry name" value="6-phosphogluconate dehydrogenase C-terminal domain-like"/>
    <property type="match status" value="1"/>
</dbReference>
<dbReference type="InterPro" id="IPR006109">
    <property type="entry name" value="G3P_DH_NAD-dep_C"/>
</dbReference>
<dbReference type="GO" id="GO:0141152">
    <property type="term" value="F:glycerol-3-phosphate dehydrogenase (NAD+) activity"/>
    <property type="evidence" value="ECO:0007669"/>
    <property type="project" value="UniProtKB-UniRule"/>
</dbReference>
<dbReference type="SUPFAM" id="SSF51735">
    <property type="entry name" value="NAD(P)-binding Rossmann-fold domains"/>
    <property type="match status" value="1"/>
</dbReference>
<dbReference type="GO" id="GO:0042803">
    <property type="term" value="F:protein homodimerization activity"/>
    <property type="evidence" value="ECO:0007669"/>
    <property type="project" value="InterPro"/>
</dbReference>
<gene>
    <name evidence="12" type="ORF">TTEB3V08_LOCUS11135</name>
</gene>
<feature type="domain" description="Glycerol-3-phosphate dehydrogenase NAD-dependent C-terminal" evidence="11">
    <location>
        <begin position="197"/>
        <end position="350"/>
    </location>
</feature>
<reference evidence="12" key="1">
    <citation type="submission" date="2020-11" db="EMBL/GenBank/DDBJ databases">
        <authorList>
            <person name="Tran Van P."/>
        </authorList>
    </citation>
    <scope>NUCLEOTIDE SEQUENCE</scope>
</reference>
<dbReference type="PANTHER" id="PTHR11728">
    <property type="entry name" value="GLYCEROL-3-PHOSPHATE DEHYDROGENASE"/>
    <property type="match status" value="1"/>
</dbReference>
<comment type="pathway">
    <text evidence="1">Lipid metabolism.</text>
</comment>
<comment type="catalytic activity">
    <reaction evidence="7 9">
        <text>sn-glycerol 3-phosphate + NAD(+) = dihydroxyacetone phosphate + NADH + H(+)</text>
        <dbReference type="Rhea" id="RHEA:11092"/>
        <dbReference type="ChEBI" id="CHEBI:15378"/>
        <dbReference type="ChEBI" id="CHEBI:57540"/>
        <dbReference type="ChEBI" id="CHEBI:57597"/>
        <dbReference type="ChEBI" id="CHEBI:57642"/>
        <dbReference type="ChEBI" id="CHEBI:57945"/>
        <dbReference type="EC" id="1.1.1.8"/>
    </reaction>
</comment>
<keyword evidence="6 8" id="KW-0520">NAD</keyword>
<dbReference type="InterPro" id="IPR008927">
    <property type="entry name" value="6-PGluconate_DH-like_C_sf"/>
</dbReference>
<dbReference type="Pfam" id="PF01210">
    <property type="entry name" value="NAD_Gly3P_dh_N"/>
    <property type="match status" value="1"/>
</dbReference>
<keyword evidence="5 8" id="KW-0560">Oxidoreductase</keyword>
<dbReference type="InterPro" id="IPR036291">
    <property type="entry name" value="NAD(P)-bd_dom_sf"/>
</dbReference>
<dbReference type="FunFam" id="1.10.1040.10:FF:000004">
    <property type="entry name" value="Glycerol-3-phosphate dehydrogenase [NAD(+)]"/>
    <property type="match status" value="1"/>
</dbReference>
<sequence>MKPDRKKRVCVLGSGNWGTVIAKIVGSNSLNSEILQERVSMYVYEEELEDGRKLSEVINERHENVKYLPGHELPPNVVAVTDATEAVRGADVLVFVMPRQFVRTLCATLVGQIKPTAVGVSLIKGFDDEDGPLDLVSNTIARYLKIRMCVLMGANNANEVAAEKLAETTIGCKDKRLVPLLKAIFQTDNFKVSVNDDVEAVEVCGALKNVVACAAGFVDGLELGSNAKAAVVRLGLLEMVRFVDNFYPGSRLGTFFQSCGVADLMTTCYGGLRDSRVAAEFAKSGRALAELEEEMLGGRKLQARGRGGPGTRTAFEVNRFLTEKKMEEQFPLFTAVHLAATGVVPPNAVLQCVRDAPDYTPMVRNLLVM</sequence>
<evidence type="ECO:0000259" key="10">
    <source>
        <dbReference type="Pfam" id="PF01210"/>
    </source>
</evidence>
<dbReference type="PROSITE" id="PS00957">
    <property type="entry name" value="NAD_G3PDH"/>
    <property type="match status" value="1"/>
</dbReference>
<evidence type="ECO:0000256" key="3">
    <source>
        <dbReference type="ARBA" id="ARBA00011009"/>
    </source>
</evidence>
<evidence type="ECO:0000256" key="7">
    <source>
        <dbReference type="ARBA" id="ARBA00048683"/>
    </source>
</evidence>
<comment type="similarity">
    <text evidence="3 8">Belongs to the NAD-dependent glycerol-3-phosphate dehydrogenase family.</text>
</comment>
<dbReference type="InterPro" id="IPR011128">
    <property type="entry name" value="G3P_DH_NAD-dep_N"/>
</dbReference>
<dbReference type="GO" id="GO:0006650">
    <property type="term" value="P:glycerophospholipid metabolic process"/>
    <property type="evidence" value="ECO:0007669"/>
    <property type="project" value="UniProtKB-UniPathway"/>
</dbReference>
<evidence type="ECO:0000256" key="9">
    <source>
        <dbReference type="RuleBase" id="RU361243"/>
    </source>
</evidence>
<dbReference type="Pfam" id="PF07479">
    <property type="entry name" value="NAD_Gly3P_dh_C"/>
    <property type="match status" value="1"/>
</dbReference>
<dbReference type="Gene3D" id="1.10.1040.10">
    <property type="entry name" value="N-(1-d-carboxylethyl)-l-norvaline Dehydrogenase, domain 2"/>
    <property type="match status" value="1"/>
</dbReference>
<dbReference type="EMBL" id="OE007574">
    <property type="protein sequence ID" value="CAD7463249.1"/>
    <property type="molecule type" value="Genomic_DNA"/>
</dbReference>
<evidence type="ECO:0000256" key="5">
    <source>
        <dbReference type="ARBA" id="ARBA00023002"/>
    </source>
</evidence>
<feature type="domain" description="Glycerol-3-phosphate dehydrogenase NAD-dependent N-terminal" evidence="10">
    <location>
        <begin position="9"/>
        <end position="176"/>
    </location>
</feature>
<evidence type="ECO:0000259" key="11">
    <source>
        <dbReference type="Pfam" id="PF07479"/>
    </source>
</evidence>
<dbReference type="PRINTS" id="PR00077">
    <property type="entry name" value="GPDHDRGNASE"/>
</dbReference>
<dbReference type="GO" id="GO:0005829">
    <property type="term" value="C:cytosol"/>
    <property type="evidence" value="ECO:0007669"/>
    <property type="project" value="TreeGrafter"/>
</dbReference>
<dbReference type="InterPro" id="IPR013328">
    <property type="entry name" value="6PGD_dom2"/>
</dbReference>
<dbReference type="AlphaFoldDB" id="A0A7R9P0T1"/>
<evidence type="ECO:0000313" key="12">
    <source>
        <dbReference type="EMBL" id="CAD7463249.1"/>
    </source>
</evidence>